<feature type="compositionally biased region" description="Low complexity" evidence="1">
    <location>
        <begin position="454"/>
        <end position="464"/>
    </location>
</feature>
<name>A0A6A6G6G3_9PEZI</name>
<dbReference type="EMBL" id="ML992511">
    <property type="protein sequence ID" value="KAF2221163.1"/>
    <property type="molecule type" value="Genomic_DNA"/>
</dbReference>
<feature type="region of interest" description="Disordered" evidence="1">
    <location>
        <begin position="408"/>
        <end position="465"/>
    </location>
</feature>
<keyword evidence="3" id="KW-1185">Reference proteome</keyword>
<evidence type="ECO:0000256" key="1">
    <source>
        <dbReference type="SAM" id="MobiDB-lite"/>
    </source>
</evidence>
<dbReference type="AlphaFoldDB" id="A0A6A6G6G3"/>
<feature type="region of interest" description="Disordered" evidence="1">
    <location>
        <begin position="280"/>
        <end position="308"/>
    </location>
</feature>
<organism evidence="2 3">
    <name type="scientific">Elsinoe ampelina</name>
    <dbReference type="NCBI Taxonomy" id="302913"/>
    <lineage>
        <taxon>Eukaryota</taxon>
        <taxon>Fungi</taxon>
        <taxon>Dikarya</taxon>
        <taxon>Ascomycota</taxon>
        <taxon>Pezizomycotina</taxon>
        <taxon>Dothideomycetes</taxon>
        <taxon>Dothideomycetidae</taxon>
        <taxon>Myriangiales</taxon>
        <taxon>Elsinoaceae</taxon>
        <taxon>Elsinoe</taxon>
    </lineage>
</organism>
<dbReference type="Proteomes" id="UP000799538">
    <property type="component" value="Unassembled WGS sequence"/>
</dbReference>
<feature type="region of interest" description="Disordered" evidence="1">
    <location>
        <begin position="489"/>
        <end position="536"/>
    </location>
</feature>
<accession>A0A6A6G6G3</accession>
<protein>
    <submittedName>
        <fullName evidence="2">Uncharacterized protein</fullName>
    </submittedName>
</protein>
<reference evidence="3" key="1">
    <citation type="journal article" date="2020" name="Stud. Mycol.">
        <title>101 Dothideomycetes genomes: A test case for predicting lifestyles and emergence of pathogens.</title>
        <authorList>
            <person name="Haridas S."/>
            <person name="Albert R."/>
            <person name="Binder M."/>
            <person name="Bloem J."/>
            <person name="LaButti K."/>
            <person name="Salamov A."/>
            <person name="Andreopoulos B."/>
            <person name="Baker S."/>
            <person name="Barry K."/>
            <person name="Bills G."/>
            <person name="Bluhm B."/>
            <person name="Cannon C."/>
            <person name="Castanera R."/>
            <person name="Culley D."/>
            <person name="Daum C."/>
            <person name="Ezra D."/>
            <person name="Gonzalez J."/>
            <person name="Henrissat B."/>
            <person name="Kuo A."/>
            <person name="Liang C."/>
            <person name="Lipzen A."/>
            <person name="Lutzoni F."/>
            <person name="Magnuson J."/>
            <person name="Mondo S."/>
            <person name="Nolan M."/>
            <person name="Ohm R."/>
            <person name="Pangilinan J."/>
            <person name="Park H.-J."/>
            <person name="Ramirez L."/>
            <person name="Alfaro M."/>
            <person name="Sun H."/>
            <person name="Tritt A."/>
            <person name="Yoshinaga Y."/>
            <person name="Zwiers L.-H."/>
            <person name="Turgeon B."/>
            <person name="Goodwin S."/>
            <person name="Spatafora J."/>
            <person name="Crous P."/>
            <person name="Grigoriev I."/>
        </authorList>
    </citation>
    <scope>NUCLEOTIDE SEQUENCE [LARGE SCALE GENOMIC DNA]</scope>
    <source>
        <strain evidence="3">CECT 20119</strain>
    </source>
</reference>
<feature type="region of interest" description="Disordered" evidence="1">
    <location>
        <begin position="139"/>
        <end position="164"/>
    </location>
</feature>
<proteinExistence type="predicted"/>
<dbReference type="OrthoDB" id="5426165at2759"/>
<feature type="region of interest" description="Disordered" evidence="1">
    <location>
        <begin position="205"/>
        <end position="232"/>
    </location>
</feature>
<feature type="compositionally biased region" description="Low complexity" evidence="1">
    <location>
        <begin position="494"/>
        <end position="508"/>
    </location>
</feature>
<feature type="compositionally biased region" description="Polar residues" evidence="1">
    <location>
        <begin position="288"/>
        <end position="308"/>
    </location>
</feature>
<evidence type="ECO:0000313" key="2">
    <source>
        <dbReference type="EMBL" id="KAF2221163.1"/>
    </source>
</evidence>
<feature type="compositionally biased region" description="Polar residues" evidence="1">
    <location>
        <begin position="414"/>
        <end position="424"/>
    </location>
</feature>
<feature type="compositionally biased region" description="Polar residues" evidence="1">
    <location>
        <begin position="221"/>
        <end position="232"/>
    </location>
</feature>
<sequence length="536" mass="59394">MISDIPDDATLQHYEFFQPSHSTNLSLELNLCLHMPVVTAISTNHSTTPRSFTTLRPPQIWYQKSTVVSPPTTTTPRYAQNLLCRLGTVAEIGLHPWYCSCLFKLWYSIWKVRKYTALEKLADKVQVIREKSIIRSLSTKNVRKPKRQRSSREQMQEKNSIQVPFGIRALEEGTRLDEVWDSRPSSREVSQSDFAAYRLSNASTTDLRQARSVHMERRESSGLTSETASTGDISSLQLTPMQDVDQGQPSPPLPNMNGRSKYPPHSFAKYEGVSGYRTKNSFGPRLNTRLNPTDGPQPSPSAHSFTSVYSQATSVSDDASPGADYLRSDFRTTRQIAGSAPASLRSVSADSNVAMQQRRLSQVAETGQLLPRHRSERLDLDPASGLAVLETTLSDRLSFEMDLEGADSDAKHFSTPSIRVTANTPGLDGTSPRSSTMQRGRRLRKRSLTPPSTPVSASFSVSSRRSSEILRRVNSGFAVLRPGSLEVKLATPQSGTTSRIRSSSTESGGSVGSRRGRRLQKRMSADRSEKRGSSHE</sequence>
<evidence type="ECO:0000313" key="3">
    <source>
        <dbReference type="Proteomes" id="UP000799538"/>
    </source>
</evidence>
<feature type="compositionally biased region" description="Basic and acidic residues" evidence="1">
    <location>
        <begin position="523"/>
        <end position="536"/>
    </location>
</feature>
<gene>
    <name evidence="2" type="ORF">BDZ85DRAFT_24995</name>
</gene>